<sequence>MYLLGLLVDEAQPLLLPTALEMLRSGVPDLKDCQPRPRLLYIKQKGSQNQRRKLTNVGMTSTLGKVLKDQKTRRGKKEIVRKKLQLREPIQRFLIIRLALLPLRALHRLYGLSHKLGDRSRLIILPYAELEVASNLSFLYHGFPKGVPNRLTLVPIRNISPALLSAEEEEVILPMLHL</sequence>
<protein>
    <submittedName>
        <fullName evidence="1">Uncharacterized protein</fullName>
    </submittedName>
</protein>
<proteinExistence type="predicted"/>
<comment type="caution">
    <text evidence="1">The sequence shown here is derived from an EMBL/GenBank/DDBJ whole genome shotgun (WGS) entry which is preliminary data.</text>
</comment>
<evidence type="ECO:0000313" key="1">
    <source>
        <dbReference type="EMBL" id="KAJ8420105.1"/>
    </source>
</evidence>
<dbReference type="Proteomes" id="UP001153076">
    <property type="component" value="Unassembled WGS sequence"/>
</dbReference>
<organism evidence="1 2">
    <name type="scientific">Carnegiea gigantea</name>
    <dbReference type="NCBI Taxonomy" id="171969"/>
    <lineage>
        <taxon>Eukaryota</taxon>
        <taxon>Viridiplantae</taxon>
        <taxon>Streptophyta</taxon>
        <taxon>Embryophyta</taxon>
        <taxon>Tracheophyta</taxon>
        <taxon>Spermatophyta</taxon>
        <taxon>Magnoliopsida</taxon>
        <taxon>eudicotyledons</taxon>
        <taxon>Gunneridae</taxon>
        <taxon>Pentapetalae</taxon>
        <taxon>Caryophyllales</taxon>
        <taxon>Cactineae</taxon>
        <taxon>Cactaceae</taxon>
        <taxon>Cactoideae</taxon>
        <taxon>Echinocereeae</taxon>
        <taxon>Carnegiea</taxon>
    </lineage>
</organism>
<keyword evidence="2" id="KW-1185">Reference proteome</keyword>
<gene>
    <name evidence="1" type="ORF">Cgig2_011975</name>
</gene>
<accession>A0A9Q1GJA1</accession>
<dbReference type="EMBL" id="JAKOGI010003860">
    <property type="protein sequence ID" value="KAJ8420105.1"/>
    <property type="molecule type" value="Genomic_DNA"/>
</dbReference>
<name>A0A9Q1GJA1_9CARY</name>
<dbReference type="AlphaFoldDB" id="A0A9Q1GJA1"/>
<reference evidence="1" key="1">
    <citation type="submission" date="2022-04" db="EMBL/GenBank/DDBJ databases">
        <title>Carnegiea gigantea Genome sequencing and assembly v2.</title>
        <authorList>
            <person name="Copetti D."/>
            <person name="Sanderson M.J."/>
            <person name="Burquez A."/>
            <person name="Wojciechowski M.F."/>
        </authorList>
    </citation>
    <scope>NUCLEOTIDE SEQUENCE</scope>
    <source>
        <strain evidence="1">SGP5-SGP5p</strain>
        <tissue evidence="1">Aerial part</tissue>
    </source>
</reference>
<evidence type="ECO:0000313" key="2">
    <source>
        <dbReference type="Proteomes" id="UP001153076"/>
    </source>
</evidence>